<keyword evidence="9" id="KW-1185">Reference proteome</keyword>
<keyword evidence="3 5" id="KW-0238">DNA-binding</keyword>
<keyword evidence="2" id="KW-0229">DNA integration</keyword>
<dbReference type="CDD" id="cd00801">
    <property type="entry name" value="INT_P4_C"/>
    <property type="match status" value="1"/>
</dbReference>
<organism evidence="8 9">
    <name type="scientific">Rubrivivax albus</name>
    <dbReference type="NCBI Taxonomy" id="2499835"/>
    <lineage>
        <taxon>Bacteria</taxon>
        <taxon>Pseudomonadati</taxon>
        <taxon>Pseudomonadota</taxon>
        <taxon>Betaproteobacteria</taxon>
        <taxon>Burkholderiales</taxon>
        <taxon>Sphaerotilaceae</taxon>
        <taxon>Rubrivivax</taxon>
    </lineage>
</organism>
<dbReference type="RefSeq" id="WP_128195658.1">
    <property type="nucleotide sequence ID" value="NZ_SACT01000001.1"/>
</dbReference>
<dbReference type="Proteomes" id="UP000288178">
    <property type="component" value="Unassembled WGS sequence"/>
</dbReference>
<sequence>MGSGNGGRGVERLTDKAIQAWLKGDRKAGQKLPDGGGLYLVSLPSGGATWQVRYSLGGGAPKTYSVGPYPEKTLAEARKARGTARAQAEQGVDPVALRRLERVEAAAAADDTFEHVAGLWLDKQRPEWSDIHYTKSARALERDVYPALGKLPVAMVTTAAVSAVIEKIQKRGGGRRETAQKILQHVRSVFRYAQAKGMRPDNPAEPVVEIIAAAPKVKHHPALLKFDQLGDVLRRAETSNITPAVRLCHRLIAFTAVRIQNAVAARWSQFDLDAEVPTWTVPRDEMKKSDDREHVHRVVLPAQIVADLKRWRVVQPKNAIYVFPGNQGRDHISRESIEKALRETLELRDLHTAHGWRAAFSTRCKEDSEFTHELVDLCLDHVTKTEVARAYDRGDRLQKRIALMKWWGDRLEQAERGGEVVPLRAAC</sequence>
<dbReference type="InterPro" id="IPR025166">
    <property type="entry name" value="Integrase_DNA_bind_dom"/>
</dbReference>
<dbReference type="EMBL" id="SACT01000001">
    <property type="protein sequence ID" value="RVT53961.1"/>
    <property type="molecule type" value="Genomic_DNA"/>
</dbReference>
<dbReference type="PANTHER" id="PTHR30629">
    <property type="entry name" value="PROPHAGE INTEGRASE"/>
    <property type="match status" value="1"/>
</dbReference>
<evidence type="ECO:0000259" key="6">
    <source>
        <dbReference type="PROSITE" id="PS51898"/>
    </source>
</evidence>
<dbReference type="PROSITE" id="PS51900">
    <property type="entry name" value="CB"/>
    <property type="match status" value="1"/>
</dbReference>
<evidence type="ECO:0000259" key="7">
    <source>
        <dbReference type="PROSITE" id="PS51900"/>
    </source>
</evidence>
<protein>
    <submittedName>
        <fullName evidence="8">DUF4102 domain-containing protein</fullName>
    </submittedName>
</protein>
<dbReference type="Pfam" id="PF22022">
    <property type="entry name" value="Phage_int_M"/>
    <property type="match status" value="1"/>
</dbReference>
<evidence type="ECO:0000256" key="1">
    <source>
        <dbReference type="ARBA" id="ARBA00008857"/>
    </source>
</evidence>
<dbReference type="InterPro" id="IPR038488">
    <property type="entry name" value="Integrase_DNA-bd_sf"/>
</dbReference>
<dbReference type="InterPro" id="IPR010998">
    <property type="entry name" value="Integrase_recombinase_N"/>
</dbReference>
<dbReference type="Pfam" id="PF00589">
    <property type="entry name" value="Phage_integrase"/>
    <property type="match status" value="1"/>
</dbReference>
<evidence type="ECO:0000313" key="9">
    <source>
        <dbReference type="Proteomes" id="UP000288178"/>
    </source>
</evidence>
<evidence type="ECO:0000256" key="5">
    <source>
        <dbReference type="PROSITE-ProRule" id="PRU01248"/>
    </source>
</evidence>
<dbReference type="InterPro" id="IPR013762">
    <property type="entry name" value="Integrase-like_cat_sf"/>
</dbReference>
<dbReference type="InterPro" id="IPR011010">
    <property type="entry name" value="DNA_brk_join_enz"/>
</dbReference>
<dbReference type="AlphaFoldDB" id="A0A437K0Y3"/>
<gene>
    <name evidence="8" type="ORF">ENE75_03535</name>
</gene>
<dbReference type="Pfam" id="PF13356">
    <property type="entry name" value="Arm-DNA-bind_3"/>
    <property type="match status" value="1"/>
</dbReference>
<feature type="domain" description="Tyr recombinase" evidence="6">
    <location>
        <begin position="219"/>
        <end position="404"/>
    </location>
</feature>
<dbReference type="Gene3D" id="3.30.160.390">
    <property type="entry name" value="Integrase, DNA-binding domain"/>
    <property type="match status" value="1"/>
</dbReference>
<dbReference type="Gene3D" id="1.10.150.130">
    <property type="match status" value="1"/>
</dbReference>
<dbReference type="OrthoDB" id="9775880at2"/>
<dbReference type="SUPFAM" id="SSF56349">
    <property type="entry name" value="DNA breaking-rejoining enzymes"/>
    <property type="match status" value="1"/>
</dbReference>
<comment type="caution">
    <text evidence="8">The sequence shown here is derived from an EMBL/GenBank/DDBJ whole genome shotgun (WGS) entry which is preliminary data.</text>
</comment>
<dbReference type="InterPro" id="IPR002104">
    <property type="entry name" value="Integrase_catalytic"/>
</dbReference>
<comment type="similarity">
    <text evidence="1">Belongs to the 'phage' integrase family.</text>
</comment>
<dbReference type="InterPro" id="IPR053876">
    <property type="entry name" value="Phage_int_M"/>
</dbReference>
<evidence type="ECO:0000256" key="3">
    <source>
        <dbReference type="ARBA" id="ARBA00023125"/>
    </source>
</evidence>
<evidence type="ECO:0000256" key="4">
    <source>
        <dbReference type="ARBA" id="ARBA00023172"/>
    </source>
</evidence>
<feature type="domain" description="Core-binding (CB)" evidence="7">
    <location>
        <begin position="111"/>
        <end position="194"/>
    </location>
</feature>
<dbReference type="PROSITE" id="PS51898">
    <property type="entry name" value="TYR_RECOMBINASE"/>
    <property type="match status" value="1"/>
</dbReference>
<dbReference type="Gene3D" id="1.10.443.10">
    <property type="entry name" value="Intergrase catalytic core"/>
    <property type="match status" value="1"/>
</dbReference>
<evidence type="ECO:0000256" key="2">
    <source>
        <dbReference type="ARBA" id="ARBA00022908"/>
    </source>
</evidence>
<name>A0A437K0Y3_9BURK</name>
<accession>A0A437K0Y3</accession>
<dbReference type="InterPro" id="IPR044068">
    <property type="entry name" value="CB"/>
</dbReference>
<keyword evidence="4" id="KW-0233">DNA recombination</keyword>
<dbReference type="GO" id="GO:0006310">
    <property type="term" value="P:DNA recombination"/>
    <property type="evidence" value="ECO:0007669"/>
    <property type="project" value="UniProtKB-KW"/>
</dbReference>
<dbReference type="PANTHER" id="PTHR30629:SF2">
    <property type="entry name" value="PROPHAGE INTEGRASE INTS-RELATED"/>
    <property type="match status" value="1"/>
</dbReference>
<dbReference type="GO" id="GO:0015074">
    <property type="term" value="P:DNA integration"/>
    <property type="evidence" value="ECO:0007669"/>
    <property type="project" value="UniProtKB-KW"/>
</dbReference>
<evidence type="ECO:0000313" key="8">
    <source>
        <dbReference type="EMBL" id="RVT53961.1"/>
    </source>
</evidence>
<proteinExistence type="inferred from homology"/>
<dbReference type="InterPro" id="IPR050808">
    <property type="entry name" value="Phage_Integrase"/>
</dbReference>
<reference evidence="8 9" key="1">
    <citation type="submission" date="2019-01" db="EMBL/GenBank/DDBJ databases">
        <authorList>
            <person name="Chen W.-M."/>
        </authorList>
    </citation>
    <scope>NUCLEOTIDE SEQUENCE [LARGE SCALE GENOMIC DNA]</scope>
    <source>
        <strain evidence="8 9">ICH-3</strain>
    </source>
</reference>
<dbReference type="GO" id="GO:0003677">
    <property type="term" value="F:DNA binding"/>
    <property type="evidence" value="ECO:0007669"/>
    <property type="project" value="UniProtKB-UniRule"/>
</dbReference>